<keyword evidence="6 13" id="KW-0441">Lipid A biosynthesis</keyword>
<dbReference type="Proteomes" id="UP001595579">
    <property type="component" value="Unassembled WGS sequence"/>
</dbReference>
<keyword evidence="10 13" id="KW-0067">ATP-binding</keyword>
<keyword evidence="11 13" id="KW-0443">Lipid metabolism</keyword>
<sequence>MKVKAVLGVYLLSAWYRGAAWLRLLAPLEWIYRYWMRARARAYAAGRKPVWQAPVPVIVVGNITLGGTGKSPLVAWLACWLSEQGYRPGILSRGYAGRSDAYPLRVLADTPASQCGDEPLMLARQTGVPVVVDPVRPRGARRLLQEGCDILIADDGLQHLALGRDLELVVVDGERGFGNGRCLPAGPLREPLARLASCDALIVNGRSRQTMPEPYHEMRLVPRYWRRVCDDTRTPVETPPFDGPVHAVAGIGHPERFFATLDALGLEVEPHPFADHHDFGAADLSFGDGRAVVMTAKDAVKCRDIADGRCWALDVEARPEPAFIDWLAVRLRSLMSDDYLSRSRR</sequence>
<evidence type="ECO:0000256" key="9">
    <source>
        <dbReference type="ARBA" id="ARBA00022777"/>
    </source>
</evidence>
<comment type="caution">
    <text evidence="13">Lacks conserved residue(s) required for the propagation of feature annotation.</text>
</comment>
<evidence type="ECO:0000256" key="6">
    <source>
        <dbReference type="ARBA" id="ARBA00022556"/>
    </source>
</evidence>
<protein>
    <recommendedName>
        <fullName evidence="4 13">Tetraacyldisaccharide 4'-kinase</fullName>
        <ecNumber evidence="3 13">2.7.1.130</ecNumber>
    </recommendedName>
    <alternativeName>
        <fullName evidence="12 13">Lipid A 4'-kinase</fullName>
    </alternativeName>
</protein>
<dbReference type="HAMAP" id="MF_00409">
    <property type="entry name" value="LpxK"/>
    <property type="match status" value="1"/>
</dbReference>
<evidence type="ECO:0000256" key="7">
    <source>
        <dbReference type="ARBA" id="ARBA00022679"/>
    </source>
</evidence>
<evidence type="ECO:0000256" key="4">
    <source>
        <dbReference type="ARBA" id="ARBA00016436"/>
    </source>
</evidence>
<evidence type="ECO:0000256" key="5">
    <source>
        <dbReference type="ARBA" id="ARBA00022516"/>
    </source>
</evidence>
<reference evidence="15" key="1">
    <citation type="journal article" date="2019" name="Int. J. Syst. Evol. Microbiol.">
        <title>The Global Catalogue of Microorganisms (GCM) 10K type strain sequencing project: providing services to taxonomists for standard genome sequencing and annotation.</title>
        <authorList>
            <consortium name="The Broad Institute Genomics Platform"/>
            <consortium name="The Broad Institute Genome Sequencing Center for Infectious Disease"/>
            <person name="Wu L."/>
            <person name="Ma J."/>
        </authorList>
    </citation>
    <scope>NUCLEOTIDE SEQUENCE [LARGE SCALE GENOMIC DNA]</scope>
    <source>
        <strain evidence="15">CECT 7698</strain>
    </source>
</reference>
<dbReference type="EMBL" id="JBHRUG010000017">
    <property type="protein sequence ID" value="MFC3283633.1"/>
    <property type="molecule type" value="Genomic_DNA"/>
</dbReference>
<evidence type="ECO:0000256" key="2">
    <source>
        <dbReference type="ARBA" id="ARBA00004870"/>
    </source>
</evidence>
<evidence type="ECO:0000313" key="15">
    <source>
        <dbReference type="Proteomes" id="UP001595579"/>
    </source>
</evidence>
<evidence type="ECO:0000256" key="3">
    <source>
        <dbReference type="ARBA" id="ARBA00012071"/>
    </source>
</evidence>
<evidence type="ECO:0000313" key="14">
    <source>
        <dbReference type="EMBL" id="MFC3283633.1"/>
    </source>
</evidence>
<gene>
    <name evidence="13 14" type="primary">lpxK</name>
    <name evidence="14" type="ORF">ACFOEV_08455</name>
</gene>
<keyword evidence="9 13" id="KW-0418">Kinase</keyword>
<comment type="pathway">
    <text evidence="2 13">Glycolipid biosynthesis; lipid IV(A) biosynthesis; lipid IV(A) from (3R)-3-hydroxytetradecanoyl-[acyl-carrier-protein] and UDP-N-acetyl-alpha-D-glucosamine: step 6/6.</text>
</comment>
<evidence type="ECO:0000256" key="11">
    <source>
        <dbReference type="ARBA" id="ARBA00023098"/>
    </source>
</evidence>
<dbReference type="Pfam" id="PF02606">
    <property type="entry name" value="LpxK"/>
    <property type="match status" value="1"/>
</dbReference>
<accession>A0ABV7LMJ2</accession>
<dbReference type="InterPro" id="IPR027417">
    <property type="entry name" value="P-loop_NTPase"/>
</dbReference>
<dbReference type="NCBIfam" id="TIGR00682">
    <property type="entry name" value="lpxK"/>
    <property type="match status" value="1"/>
</dbReference>
<proteinExistence type="inferred from homology"/>
<keyword evidence="7 13" id="KW-0808">Transferase</keyword>
<comment type="function">
    <text evidence="1 13">Transfers the gamma-phosphate of ATP to the 4'-position of a tetraacyldisaccharide 1-phosphate intermediate (termed DS-1-P) to form tetraacyldisaccharide 1,4'-bis-phosphate (lipid IVA).</text>
</comment>
<evidence type="ECO:0000256" key="12">
    <source>
        <dbReference type="ARBA" id="ARBA00029757"/>
    </source>
</evidence>
<dbReference type="PANTHER" id="PTHR42724:SF1">
    <property type="entry name" value="TETRAACYLDISACCHARIDE 4'-KINASE, MITOCHONDRIAL-RELATED"/>
    <property type="match status" value="1"/>
</dbReference>
<dbReference type="GO" id="GO:0009029">
    <property type="term" value="F:lipid-A 4'-kinase activity"/>
    <property type="evidence" value="ECO:0007669"/>
    <property type="project" value="UniProtKB-EC"/>
</dbReference>
<keyword evidence="5 13" id="KW-0444">Lipid biosynthesis</keyword>
<dbReference type="EC" id="2.7.1.130" evidence="3 13"/>
<dbReference type="RefSeq" id="WP_386772807.1">
    <property type="nucleotide sequence ID" value="NZ_JBHRUG010000017.1"/>
</dbReference>
<dbReference type="PANTHER" id="PTHR42724">
    <property type="entry name" value="TETRAACYLDISACCHARIDE 4'-KINASE"/>
    <property type="match status" value="1"/>
</dbReference>
<evidence type="ECO:0000256" key="1">
    <source>
        <dbReference type="ARBA" id="ARBA00002274"/>
    </source>
</evidence>
<keyword evidence="8 13" id="KW-0547">Nucleotide-binding</keyword>
<dbReference type="SUPFAM" id="SSF52540">
    <property type="entry name" value="P-loop containing nucleoside triphosphate hydrolases"/>
    <property type="match status" value="1"/>
</dbReference>
<evidence type="ECO:0000256" key="10">
    <source>
        <dbReference type="ARBA" id="ARBA00022840"/>
    </source>
</evidence>
<comment type="similarity">
    <text evidence="13">Belongs to the LpxK family.</text>
</comment>
<evidence type="ECO:0000256" key="8">
    <source>
        <dbReference type="ARBA" id="ARBA00022741"/>
    </source>
</evidence>
<comment type="caution">
    <text evidence="14">The sequence shown here is derived from an EMBL/GenBank/DDBJ whole genome shotgun (WGS) entry which is preliminary data.</text>
</comment>
<name>A0ABV7LMJ2_9GAMM</name>
<dbReference type="InterPro" id="IPR003758">
    <property type="entry name" value="LpxK"/>
</dbReference>
<keyword evidence="15" id="KW-1185">Reference proteome</keyword>
<comment type="catalytic activity">
    <reaction evidence="13">
        <text>a lipid A disaccharide + ATP = a lipid IVA + ADP + H(+)</text>
        <dbReference type="Rhea" id="RHEA:67840"/>
        <dbReference type="ChEBI" id="CHEBI:15378"/>
        <dbReference type="ChEBI" id="CHEBI:30616"/>
        <dbReference type="ChEBI" id="CHEBI:176343"/>
        <dbReference type="ChEBI" id="CHEBI:176425"/>
        <dbReference type="ChEBI" id="CHEBI:456216"/>
        <dbReference type="EC" id="2.7.1.130"/>
    </reaction>
</comment>
<evidence type="ECO:0000256" key="13">
    <source>
        <dbReference type="HAMAP-Rule" id="MF_00409"/>
    </source>
</evidence>
<organism evidence="14 15">
    <name type="scientific">Litchfieldella rifensis</name>
    <dbReference type="NCBI Taxonomy" id="762643"/>
    <lineage>
        <taxon>Bacteria</taxon>
        <taxon>Pseudomonadati</taxon>
        <taxon>Pseudomonadota</taxon>
        <taxon>Gammaproteobacteria</taxon>
        <taxon>Oceanospirillales</taxon>
        <taxon>Halomonadaceae</taxon>
        <taxon>Litchfieldella</taxon>
    </lineage>
</organism>